<dbReference type="EMBL" id="CP119946">
    <property type="protein sequence ID" value="WFD00375.1"/>
    <property type="molecule type" value="Genomic_DNA"/>
</dbReference>
<dbReference type="InterPro" id="IPR000462">
    <property type="entry name" value="CDP-OH_P_trans"/>
</dbReference>
<gene>
    <name evidence="13" type="primary">CHO1</name>
    <name evidence="13" type="ORF">MYAM1_003123</name>
</gene>
<keyword evidence="3 10" id="KW-0808">Transferase</keyword>
<evidence type="ECO:0000256" key="9">
    <source>
        <dbReference type="ARBA" id="ARBA00023264"/>
    </source>
</evidence>
<feature type="transmembrane region" description="Helical" evidence="12">
    <location>
        <begin position="78"/>
        <end position="95"/>
    </location>
</feature>
<accession>A0AAJ5Z157</accession>
<sequence>MSRNTQGLHQRRGNASASPEDNSNVKGTELKKFIDTNGHFSLVRNFHLADAFTLMNGFCGAQSIFMSARFLLTSEPKYMWYALWLPFFGAIFDLLDGKIARWRRSSSMLGQELDSLADSVRDNLVTQISFGVAPTVAAFALGLRHPLDTLWLTIFVCSGVARLARFNITAAYIPHDAGGKMRYFEGLPIPSSLLLVIGMALCLLCGRFEDGNGAWVPNATYSYTGYLGSWLRSSPVRGVPLGEFVLDLTIPLYKFLMMGNILPRYVSSVHIAEFANTIGYLAMHKISIVFAFWSIAMVSKTLHIPKP</sequence>
<keyword evidence="5 12" id="KW-1133">Transmembrane helix</keyword>
<evidence type="ECO:0000256" key="7">
    <source>
        <dbReference type="ARBA" id="ARBA00023136"/>
    </source>
</evidence>
<comment type="similarity">
    <text evidence="10">Belongs to the CDP-alcohol phosphatidyltransferase class-I family.</text>
</comment>
<evidence type="ECO:0000256" key="11">
    <source>
        <dbReference type="SAM" id="MobiDB-lite"/>
    </source>
</evidence>
<dbReference type="InterPro" id="IPR048254">
    <property type="entry name" value="CDP_ALCOHOL_P_TRANSF_CS"/>
</dbReference>
<dbReference type="EC" id="2.7.8.8" evidence="13"/>
<feature type="transmembrane region" description="Helical" evidence="12">
    <location>
        <begin position="124"/>
        <end position="143"/>
    </location>
</feature>
<evidence type="ECO:0000313" key="14">
    <source>
        <dbReference type="Proteomes" id="UP001219567"/>
    </source>
</evidence>
<dbReference type="GO" id="GO:0016020">
    <property type="term" value="C:membrane"/>
    <property type="evidence" value="ECO:0007669"/>
    <property type="project" value="UniProtKB-SubCell"/>
</dbReference>
<dbReference type="PROSITE" id="PS00379">
    <property type="entry name" value="CDP_ALCOHOL_P_TRANSF"/>
    <property type="match status" value="1"/>
</dbReference>
<evidence type="ECO:0000256" key="2">
    <source>
        <dbReference type="ARBA" id="ARBA00022516"/>
    </source>
</evidence>
<organism evidence="13 14">
    <name type="scientific">Malassezia yamatoensis</name>
    <dbReference type="NCBI Taxonomy" id="253288"/>
    <lineage>
        <taxon>Eukaryota</taxon>
        <taxon>Fungi</taxon>
        <taxon>Dikarya</taxon>
        <taxon>Basidiomycota</taxon>
        <taxon>Ustilaginomycotina</taxon>
        <taxon>Malasseziomycetes</taxon>
        <taxon>Malasseziales</taxon>
        <taxon>Malasseziaceae</taxon>
        <taxon>Malassezia</taxon>
    </lineage>
</organism>
<dbReference type="InterPro" id="IPR050324">
    <property type="entry name" value="CDP-alcohol_PTase-I"/>
</dbReference>
<evidence type="ECO:0000256" key="12">
    <source>
        <dbReference type="SAM" id="Phobius"/>
    </source>
</evidence>
<protein>
    <submittedName>
        <fullName evidence="13">CDP-diacylglycerol--serine O-phosphatidyltransferase</fullName>
        <ecNumber evidence="13">2.7.8.8</ecNumber>
    </submittedName>
</protein>
<keyword evidence="7 12" id="KW-0472">Membrane</keyword>
<keyword evidence="8" id="KW-0594">Phospholipid biosynthesis</keyword>
<dbReference type="GO" id="GO:0003882">
    <property type="term" value="F:CDP-diacylglycerol-serine O-phosphatidyltransferase activity"/>
    <property type="evidence" value="ECO:0007669"/>
    <property type="project" value="UniProtKB-EC"/>
</dbReference>
<keyword evidence="6" id="KW-0443">Lipid metabolism</keyword>
<feature type="transmembrane region" description="Helical" evidence="12">
    <location>
        <begin position="278"/>
        <end position="298"/>
    </location>
</feature>
<evidence type="ECO:0000256" key="10">
    <source>
        <dbReference type="RuleBase" id="RU003750"/>
    </source>
</evidence>
<keyword evidence="2" id="KW-0444">Lipid biosynthesis</keyword>
<evidence type="ECO:0000313" key="13">
    <source>
        <dbReference type="EMBL" id="WFD00375.1"/>
    </source>
</evidence>
<evidence type="ECO:0000256" key="6">
    <source>
        <dbReference type="ARBA" id="ARBA00023098"/>
    </source>
</evidence>
<evidence type="ECO:0000256" key="8">
    <source>
        <dbReference type="ARBA" id="ARBA00023209"/>
    </source>
</evidence>
<dbReference type="Proteomes" id="UP001219567">
    <property type="component" value="Chromosome 4"/>
</dbReference>
<name>A0AAJ5Z157_9BASI</name>
<feature type="region of interest" description="Disordered" evidence="11">
    <location>
        <begin position="1"/>
        <end position="24"/>
    </location>
</feature>
<dbReference type="InterPro" id="IPR043130">
    <property type="entry name" value="CDP-OH_PTrfase_TM_dom"/>
</dbReference>
<proteinExistence type="inferred from homology"/>
<feature type="transmembrane region" description="Helical" evidence="12">
    <location>
        <begin position="189"/>
        <end position="209"/>
    </location>
</feature>
<evidence type="ECO:0000256" key="3">
    <source>
        <dbReference type="ARBA" id="ARBA00022679"/>
    </source>
</evidence>
<keyword evidence="4 12" id="KW-0812">Transmembrane</keyword>
<dbReference type="PANTHER" id="PTHR14269">
    <property type="entry name" value="CDP-DIACYLGLYCEROL--GLYCEROL-3-PHOSPHATE 3-PHOSPHATIDYLTRANSFERASE-RELATED"/>
    <property type="match status" value="1"/>
</dbReference>
<evidence type="ECO:0000256" key="4">
    <source>
        <dbReference type="ARBA" id="ARBA00022692"/>
    </source>
</evidence>
<comment type="subcellular location">
    <subcellularLocation>
        <location evidence="1">Membrane</location>
        <topology evidence="1">Multi-pass membrane protein</topology>
    </subcellularLocation>
</comment>
<dbReference type="PANTHER" id="PTHR14269:SF61">
    <property type="entry name" value="CDP-DIACYLGLYCEROL--SERINE O-PHOSPHATIDYLTRANSFERASE"/>
    <property type="match status" value="1"/>
</dbReference>
<dbReference type="Gene3D" id="1.20.120.1760">
    <property type="match status" value="1"/>
</dbReference>
<reference evidence="13 14" key="1">
    <citation type="submission" date="2023-03" db="EMBL/GenBank/DDBJ databases">
        <title>Mating type loci evolution in Malassezia.</title>
        <authorList>
            <person name="Coelho M.A."/>
        </authorList>
    </citation>
    <scope>NUCLEOTIDE SEQUENCE [LARGE SCALE GENOMIC DNA]</scope>
    <source>
        <strain evidence="13 14">CBS 9725</strain>
    </source>
</reference>
<keyword evidence="9" id="KW-1208">Phospholipid metabolism</keyword>
<dbReference type="GO" id="GO:0008654">
    <property type="term" value="P:phospholipid biosynthetic process"/>
    <property type="evidence" value="ECO:0007669"/>
    <property type="project" value="UniProtKB-KW"/>
</dbReference>
<evidence type="ECO:0000256" key="5">
    <source>
        <dbReference type="ARBA" id="ARBA00022989"/>
    </source>
</evidence>
<feature type="transmembrane region" description="Helical" evidence="12">
    <location>
        <begin position="149"/>
        <end position="168"/>
    </location>
</feature>
<evidence type="ECO:0000256" key="1">
    <source>
        <dbReference type="ARBA" id="ARBA00004141"/>
    </source>
</evidence>
<keyword evidence="14" id="KW-1185">Reference proteome</keyword>
<dbReference type="Pfam" id="PF01066">
    <property type="entry name" value="CDP-OH_P_transf"/>
    <property type="match status" value="1"/>
</dbReference>
<dbReference type="AlphaFoldDB" id="A0AAJ5Z157"/>